<evidence type="ECO:0000313" key="2">
    <source>
        <dbReference type="Proteomes" id="UP000001879"/>
    </source>
</evidence>
<dbReference type="PROSITE" id="PS51257">
    <property type="entry name" value="PROKAR_LIPOPROTEIN"/>
    <property type="match status" value="1"/>
</dbReference>
<dbReference type="Proteomes" id="UP000001879">
    <property type="component" value="Plasmid pNMAG01"/>
</dbReference>
<reference evidence="2" key="1">
    <citation type="submission" date="2010-02" db="EMBL/GenBank/DDBJ databases">
        <title>Complete sequence of plasmid 1 of Natrialba magadii ATCC 43099.</title>
        <authorList>
            <consortium name="US DOE Joint Genome Institute"/>
            <person name="Lucas S."/>
            <person name="Copeland A."/>
            <person name="Lapidus A."/>
            <person name="Cheng J.-F."/>
            <person name="Bruce D."/>
            <person name="Goodwin L."/>
            <person name="Pitluck S."/>
            <person name="Davenport K."/>
            <person name="Saunders E."/>
            <person name="Detter J.C."/>
            <person name="Han C."/>
            <person name="Tapia R."/>
            <person name="Land M."/>
            <person name="Hauser L."/>
            <person name="Kyrpides N."/>
            <person name="Mikhailova N."/>
            <person name="De Castro R.E."/>
            <person name="Maupin-Furlow J.A."/>
            <person name="Woyke T."/>
        </authorList>
    </citation>
    <scope>NUCLEOTIDE SEQUENCE [LARGE SCALE GENOMIC DNA]</scope>
    <source>
        <strain evidence="2">ATCC 43099 / DSM 3394 / CCM 3739 / CIP 104546 / IAM 13178 / JCM 8861 / NBRC 102185 / NCIMB 2190 / MS3</strain>
        <plasmid evidence="2">pNMAG01</plasmid>
    </source>
</reference>
<geneLocation type="plasmid" evidence="1 2">
    <name>pNMAG01</name>
</geneLocation>
<gene>
    <name evidence="1" type="ordered locus">Nmag_3682</name>
</gene>
<keyword evidence="2" id="KW-1185">Reference proteome</keyword>
<sequence>MNLSRRKFLGTAAAGLVSSTAGCTSALTSEDVGLVYVSVLNMHEGSADVTVTIRAAESEPVAETIRLESNQHGQDVNETSHPPYQAYIPPIWEEEAAYFEVTGELSGVNEQFSTVGEATEESNYIGLHGHVHPDGESLIWSIERIAPEDVSEYQAATERLTANSSD</sequence>
<dbReference type="EMBL" id="CP001933">
    <property type="protein sequence ID" value="AOP12864.1"/>
    <property type="molecule type" value="Genomic_DNA"/>
</dbReference>
<accession>A0A1C9J6Y0</accession>
<evidence type="ECO:0000313" key="1">
    <source>
        <dbReference type="EMBL" id="AOP12864.1"/>
    </source>
</evidence>
<keyword evidence="1" id="KW-0614">Plasmid</keyword>
<dbReference type="PROSITE" id="PS51318">
    <property type="entry name" value="TAT"/>
    <property type="match status" value="1"/>
</dbReference>
<dbReference type="InterPro" id="IPR006311">
    <property type="entry name" value="TAT_signal"/>
</dbReference>
<reference evidence="1 2" key="2">
    <citation type="journal article" date="2012" name="BMC Genomics">
        <title>A comparative genomics perspective on the genetic content of the alkaliphilic haloarchaeon Natrialba magadii ATCC 43099T.</title>
        <authorList>
            <person name="Siddaramappa S."/>
            <person name="Challacombe J.F."/>
            <person name="Decastro R.E."/>
            <person name="Pfeiffer F."/>
            <person name="Sastre D.E."/>
            <person name="Gimenez M.I."/>
            <person name="Paggi R.A."/>
            <person name="Detter J.C."/>
            <person name="Davenport K.W."/>
            <person name="Goodwin L.A."/>
            <person name="Kyrpides N."/>
            <person name="Tapia R."/>
            <person name="Pitluck S."/>
            <person name="Lucas S."/>
            <person name="Woyke T."/>
            <person name="Maupin-Furlow J.A."/>
        </authorList>
    </citation>
    <scope>NUCLEOTIDE SEQUENCE [LARGE SCALE GENOMIC DNA]</scope>
    <source>
        <strain evidence="2">ATCC 43099 / DSM 3394 / CCM 3739 / CIP 104546 / IAM 13178 / JCM 8861 / NBRC 102185 / NCIMB 2190 / MS3</strain>
    </source>
</reference>
<dbReference type="KEGG" id="nmg:Nmag_3682"/>
<organism evidence="1 2">
    <name type="scientific">Natrialba magadii (strain ATCC 43099 / DSM 3394 / CCM 3739 / CIP 104546 / IAM 13178 / JCM 8861 / NBRC 102185 / NCIMB 2190 / MS3)</name>
    <name type="common">Natronobacterium magadii</name>
    <dbReference type="NCBI Taxonomy" id="547559"/>
    <lineage>
        <taxon>Archaea</taxon>
        <taxon>Methanobacteriati</taxon>
        <taxon>Methanobacteriota</taxon>
        <taxon>Stenosarchaea group</taxon>
        <taxon>Halobacteria</taxon>
        <taxon>Halobacteriales</taxon>
        <taxon>Natrialbaceae</taxon>
        <taxon>Natrialba</taxon>
    </lineage>
</organism>
<protein>
    <submittedName>
        <fullName evidence="1">Uncharacterized protein</fullName>
    </submittedName>
</protein>
<dbReference type="AlphaFoldDB" id="A0A1C9J6Y0"/>
<proteinExistence type="predicted"/>
<name>A0A1C9J6Y0_NATMM</name>